<evidence type="ECO:0000256" key="2">
    <source>
        <dbReference type="ARBA" id="ARBA00022771"/>
    </source>
</evidence>
<organism evidence="8">
    <name type="scientific">Cladocopium goreaui</name>
    <dbReference type="NCBI Taxonomy" id="2562237"/>
    <lineage>
        <taxon>Eukaryota</taxon>
        <taxon>Sar</taxon>
        <taxon>Alveolata</taxon>
        <taxon>Dinophyceae</taxon>
        <taxon>Suessiales</taxon>
        <taxon>Symbiodiniaceae</taxon>
        <taxon>Cladocopium</taxon>
    </lineage>
</organism>
<dbReference type="SUPFAM" id="SSF57903">
    <property type="entry name" value="FYVE/PHD zinc finger"/>
    <property type="match status" value="2"/>
</dbReference>
<feature type="domain" description="FYVE-type" evidence="7">
    <location>
        <begin position="31"/>
        <end position="89"/>
    </location>
</feature>
<dbReference type="OrthoDB" id="438775at2759"/>
<evidence type="ECO:0000313" key="10">
    <source>
        <dbReference type="EMBL" id="CAL4765743.1"/>
    </source>
</evidence>
<dbReference type="Gene3D" id="3.30.40.10">
    <property type="entry name" value="Zinc/RING finger domain, C3HC4 (zinc finger)"/>
    <property type="match status" value="2"/>
</dbReference>
<keyword evidence="1" id="KW-0479">Metal-binding</keyword>
<dbReference type="EMBL" id="CAMXCT020000411">
    <property type="protein sequence ID" value="CAL1131806.1"/>
    <property type="molecule type" value="Genomic_DNA"/>
</dbReference>
<dbReference type="EMBL" id="CAMXCT030000411">
    <property type="protein sequence ID" value="CAL4765743.1"/>
    <property type="molecule type" value="Genomic_DNA"/>
</dbReference>
<evidence type="ECO:0000256" key="5">
    <source>
        <dbReference type="SAM" id="Coils"/>
    </source>
</evidence>
<evidence type="ECO:0000256" key="3">
    <source>
        <dbReference type="ARBA" id="ARBA00022833"/>
    </source>
</evidence>
<dbReference type="InterPro" id="IPR013083">
    <property type="entry name" value="Znf_RING/FYVE/PHD"/>
</dbReference>
<sequence length="316" mass="35225">MTAMNPNDPTSTFSSDQSSASTVPGLDRINHPGDDTCWICCSALGKRRFNPRHHCRICKRPVCGACSQCRVMIDDVLERSCTACASNALKANAITQQLSFLARQLADLSGRSPDDIEPPTLEAALTCCEEAVEPLRKERVKHKIVERRRREVEEELTAVQKELDRLKRGECRMWPEKVEVPGRIMSDCSLEPGPIAGRCPNVSESHCWICSCRLGKRFLNPRHHCRVCLRPVCGQCSPSCITMEGRSTTQRACRHCMNNAARAPEQTRRLEVIARGLNEMAFGKSTGGLSQASPPSLEEALRQCEVGFQMLMEAQR</sequence>
<keyword evidence="5" id="KW-0175">Coiled coil</keyword>
<evidence type="ECO:0000256" key="1">
    <source>
        <dbReference type="ARBA" id="ARBA00022723"/>
    </source>
</evidence>
<evidence type="ECO:0000259" key="7">
    <source>
        <dbReference type="PROSITE" id="PS50178"/>
    </source>
</evidence>
<feature type="region of interest" description="Disordered" evidence="6">
    <location>
        <begin position="1"/>
        <end position="25"/>
    </location>
</feature>
<protein>
    <submittedName>
        <fullName evidence="10">FYVE-type domain-containing protein</fullName>
    </submittedName>
</protein>
<reference evidence="9" key="2">
    <citation type="submission" date="2024-04" db="EMBL/GenBank/DDBJ databases">
        <authorList>
            <person name="Chen Y."/>
            <person name="Shah S."/>
            <person name="Dougan E. K."/>
            <person name="Thang M."/>
            <person name="Chan C."/>
        </authorList>
    </citation>
    <scope>NUCLEOTIDE SEQUENCE [LARGE SCALE GENOMIC DNA]</scope>
</reference>
<dbReference type="GO" id="GO:0008270">
    <property type="term" value="F:zinc ion binding"/>
    <property type="evidence" value="ECO:0007669"/>
    <property type="project" value="UniProtKB-KW"/>
</dbReference>
<dbReference type="InterPro" id="IPR011011">
    <property type="entry name" value="Znf_FYVE_PHD"/>
</dbReference>
<evidence type="ECO:0000256" key="6">
    <source>
        <dbReference type="SAM" id="MobiDB-lite"/>
    </source>
</evidence>
<evidence type="ECO:0000313" key="8">
    <source>
        <dbReference type="EMBL" id="CAI3978431.1"/>
    </source>
</evidence>
<evidence type="ECO:0000313" key="9">
    <source>
        <dbReference type="EMBL" id="CAL1131806.1"/>
    </source>
</evidence>
<keyword evidence="3" id="KW-0862">Zinc</keyword>
<dbReference type="PROSITE" id="PS50178">
    <property type="entry name" value="ZF_FYVE"/>
    <property type="match status" value="2"/>
</dbReference>
<keyword evidence="2 4" id="KW-0863">Zinc-finger</keyword>
<dbReference type="Proteomes" id="UP001152797">
    <property type="component" value="Unassembled WGS sequence"/>
</dbReference>
<comment type="caution">
    <text evidence="8">The sequence shown here is derived from an EMBL/GenBank/DDBJ whole genome shotgun (WGS) entry which is preliminary data.</text>
</comment>
<keyword evidence="11" id="KW-1185">Reference proteome</keyword>
<dbReference type="InterPro" id="IPR017455">
    <property type="entry name" value="Znf_FYVE-rel"/>
</dbReference>
<feature type="domain" description="FYVE-type" evidence="7">
    <location>
        <begin position="201"/>
        <end position="261"/>
    </location>
</feature>
<feature type="compositionally biased region" description="Low complexity" evidence="6">
    <location>
        <begin position="10"/>
        <end position="22"/>
    </location>
</feature>
<dbReference type="EMBL" id="CAMXCT010000411">
    <property type="protein sequence ID" value="CAI3978431.1"/>
    <property type="molecule type" value="Genomic_DNA"/>
</dbReference>
<reference evidence="8" key="1">
    <citation type="submission" date="2022-10" db="EMBL/GenBank/DDBJ databases">
        <authorList>
            <person name="Chen Y."/>
            <person name="Dougan E. K."/>
            <person name="Chan C."/>
            <person name="Rhodes N."/>
            <person name="Thang M."/>
        </authorList>
    </citation>
    <scope>NUCLEOTIDE SEQUENCE</scope>
</reference>
<dbReference type="CDD" id="cd00065">
    <property type="entry name" value="FYVE_like_SF"/>
    <property type="match status" value="2"/>
</dbReference>
<gene>
    <name evidence="8" type="ORF">C1SCF055_LOCUS6483</name>
</gene>
<accession>A0A9P1BUU1</accession>
<evidence type="ECO:0000313" key="11">
    <source>
        <dbReference type="Proteomes" id="UP001152797"/>
    </source>
</evidence>
<proteinExistence type="predicted"/>
<evidence type="ECO:0000256" key="4">
    <source>
        <dbReference type="PROSITE-ProRule" id="PRU00091"/>
    </source>
</evidence>
<name>A0A9P1BUU1_9DINO</name>
<feature type="coiled-coil region" evidence="5">
    <location>
        <begin position="135"/>
        <end position="169"/>
    </location>
</feature>
<dbReference type="AlphaFoldDB" id="A0A9P1BUU1"/>